<evidence type="ECO:0000256" key="4">
    <source>
        <dbReference type="ARBA" id="ARBA00023033"/>
    </source>
</evidence>
<evidence type="ECO:0000256" key="1">
    <source>
        <dbReference type="ARBA" id="ARBA00022630"/>
    </source>
</evidence>
<dbReference type="PANTHER" id="PTHR30011">
    <property type="entry name" value="ALKANESULFONATE MONOOXYGENASE-RELATED"/>
    <property type="match status" value="1"/>
</dbReference>
<keyword evidence="2" id="KW-0288">FMN</keyword>
<dbReference type="InterPro" id="IPR016215">
    <property type="entry name" value="NTA_MOA"/>
</dbReference>
<proteinExistence type="inferred from homology"/>
<dbReference type="InterPro" id="IPR051260">
    <property type="entry name" value="Diverse_substr_monoxygenases"/>
</dbReference>
<dbReference type="InterPro" id="IPR011251">
    <property type="entry name" value="Luciferase-like_dom"/>
</dbReference>
<dbReference type="NCBIfam" id="TIGR03860">
    <property type="entry name" value="FMN_nitrolo"/>
    <property type="match status" value="1"/>
</dbReference>
<dbReference type="EMBL" id="JAHYBZ010000003">
    <property type="protein sequence ID" value="MBW6398209.1"/>
    <property type="molecule type" value="Genomic_DNA"/>
</dbReference>
<dbReference type="Proteomes" id="UP001196565">
    <property type="component" value="Unassembled WGS sequence"/>
</dbReference>
<dbReference type="PANTHER" id="PTHR30011:SF16">
    <property type="entry name" value="C2H2 FINGER DOMAIN TRANSCRIPTION FACTOR (EUROFUNG)-RELATED"/>
    <property type="match status" value="1"/>
</dbReference>
<dbReference type="Pfam" id="PF00296">
    <property type="entry name" value="Bac_luciferase"/>
    <property type="match status" value="1"/>
</dbReference>
<keyword evidence="1" id="KW-0285">Flavoprotein</keyword>
<keyword evidence="4" id="KW-0503">Monooxygenase</keyword>
<keyword evidence="3" id="KW-0560">Oxidoreductase</keyword>
<evidence type="ECO:0000259" key="6">
    <source>
        <dbReference type="Pfam" id="PF00296"/>
    </source>
</evidence>
<name>A0ABS7AAM2_9PROT</name>
<keyword evidence="8" id="KW-1185">Reference proteome</keyword>
<dbReference type="CDD" id="cd01095">
    <property type="entry name" value="Nitrilotriacetate_monoxgenase"/>
    <property type="match status" value="1"/>
</dbReference>
<dbReference type="PIRSF" id="PIRSF000337">
    <property type="entry name" value="NTA_MOA"/>
    <property type="match status" value="1"/>
</dbReference>
<feature type="domain" description="Luciferase-like" evidence="6">
    <location>
        <begin position="22"/>
        <end position="395"/>
    </location>
</feature>
<evidence type="ECO:0000313" key="8">
    <source>
        <dbReference type="Proteomes" id="UP001196565"/>
    </source>
</evidence>
<accession>A0ABS7AAM2</accession>
<dbReference type="SUPFAM" id="SSF51679">
    <property type="entry name" value="Bacterial luciferase-like"/>
    <property type="match status" value="1"/>
</dbReference>
<evidence type="ECO:0000313" key="7">
    <source>
        <dbReference type="EMBL" id="MBW6398209.1"/>
    </source>
</evidence>
<organism evidence="7 8">
    <name type="scientific">Roseomonas alba</name>
    <dbReference type="NCBI Taxonomy" id="2846776"/>
    <lineage>
        <taxon>Bacteria</taxon>
        <taxon>Pseudomonadati</taxon>
        <taxon>Pseudomonadota</taxon>
        <taxon>Alphaproteobacteria</taxon>
        <taxon>Acetobacterales</taxon>
        <taxon>Roseomonadaceae</taxon>
        <taxon>Roseomonas</taxon>
    </lineage>
</organism>
<evidence type="ECO:0000256" key="2">
    <source>
        <dbReference type="ARBA" id="ARBA00022643"/>
    </source>
</evidence>
<dbReference type="Gene3D" id="3.20.20.30">
    <property type="entry name" value="Luciferase-like domain"/>
    <property type="match status" value="1"/>
</dbReference>
<comment type="similarity">
    <text evidence="5">Belongs to the NtaA/SnaA/DszA monooxygenase family.</text>
</comment>
<protein>
    <submittedName>
        <fullName evidence="7">LLM class flavin-dependent oxidoreductase</fullName>
    </submittedName>
</protein>
<evidence type="ECO:0000256" key="3">
    <source>
        <dbReference type="ARBA" id="ARBA00023002"/>
    </source>
</evidence>
<dbReference type="InterPro" id="IPR036661">
    <property type="entry name" value="Luciferase-like_sf"/>
</dbReference>
<comment type="caution">
    <text evidence="7">The sequence shown here is derived from an EMBL/GenBank/DDBJ whole genome shotgun (WGS) entry which is preliminary data.</text>
</comment>
<dbReference type="RefSeq" id="WP_219762819.1">
    <property type="nucleotide sequence ID" value="NZ_JAHYBZ010000003.1"/>
</dbReference>
<gene>
    <name evidence="7" type="ORF">KPL78_10150</name>
</gene>
<evidence type="ECO:0000256" key="5">
    <source>
        <dbReference type="ARBA" id="ARBA00033748"/>
    </source>
</evidence>
<sequence>MRQMKLGLSIASAGYHYSAWCHPDVDVRSATSIQHHVKAAQLAERGRMDFVFLADWSSILNVDDLRIARDREQAQVKVDPTLAMAAVAVVTKHVGLMPTASTTYWHPFNFARRMAAIDQLSGGRVGWNMVTSHGLDEARNFGLDKPIDSDTRHDRAREFVQVMRGLWDSWDDDAFVRDKATGQFFRPGSVHALNHEGRHFKVRGPLDMARPPQGFLPIITAGTSDNSQDLAAEIADMCYGGQPNIEAARAYYSSVKGRLPKYGRRPEDLLMMPGIQCYVGRTQSEAEDKFALMQSAMPKEVGIGQLIVNHFPDLSAYGLDDPLPDMTMRSEFLGSEKLGGREPELTLALMRRARDEKLTLRQLFDIALCGFWSLGVIGTPKVIADMMEEWFTTGAADGFNVQPPYLPGGGEDFVDLVIPELQRRGLFRTEYEGRTLRENLGLPRPASRYATDVAEAAE</sequence>
<reference evidence="7 8" key="1">
    <citation type="submission" date="2021-07" db="EMBL/GenBank/DDBJ databases">
        <authorList>
            <person name="So Y."/>
        </authorList>
    </citation>
    <scope>NUCLEOTIDE SEQUENCE [LARGE SCALE GENOMIC DNA]</scope>
    <source>
        <strain evidence="7 8">HJA6</strain>
    </source>
</reference>